<name>A0AAE1I2E3_9NEOP</name>
<accession>A0AAE1I2E3</accession>
<reference evidence="2" key="1">
    <citation type="submission" date="2021-07" db="EMBL/GenBank/DDBJ databases">
        <authorList>
            <person name="Catto M.A."/>
            <person name="Jacobson A."/>
            <person name="Kennedy G."/>
            <person name="Labadie P."/>
            <person name="Hunt B.G."/>
            <person name="Srinivasan R."/>
        </authorList>
    </citation>
    <scope>NUCLEOTIDE SEQUENCE</scope>
    <source>
        <strain evidence="2">PL_HMW_Pooled</strain>
        <tissue evidence="2">Head</tissue>
    </source>
</reference>
<dbReference type="AlphaFoldDB" id="A0AAE1I2E3"/>
<feature type="compositionally biased region" description="Low complexity" evidence="1">
    <location>
        <begin position="147"/>
        <end position="156"/>
    </location>
</feature>
<dbReference type="EMBL" id="JAHWGI010001427">
    <property type="protein sequence ID" value="KAK3931691.1"/>
    <property type="molecule type" value="Genomic_DNA"/>
</dbReference>
<feature type="region of interest" description="Disordered" evidence="1">
    <location>
        <begin position="127"/>
        <end position="156"/>
    </location>
</feature>
<keyword evidence="3" id="KW-1185">Reference proteome</keyword>
<sequence>MSNIILVQHFSGYPNDDPASVSRICLQCIPYCYAFPNWTAITPSFVQFDAMVPSSLLECNWFYSCGICGEQCYVVLFYSAAPLPHGVLEQFPQPRVIELIPPANHPHPPPAIMAGFDFEGFELPEDLQSDAEESSSSSSDESDSALDESPSLSDSDSDCSASSPFLLMCATVSWMSCIVRLTQNGYILCISSCLGGSPLSKSSGVLMGAPNITS</sequence>
<protein>
    <submittedName>
        <fullName evidence="2">Protein IWS1-like protein</fullName>
    </submittedName>
</protein>
<gene>
    <name evidence="2" type="ORF">KUF71_007506</name>
</gene>
<comment type="caution">
    <text evidence="2">The sequence shown here is derived from an EMBL/GenBank/DDBJ whole genome shotgun (WGS) entry which is preliminary data.</text>
</comment>
<organism evidence="2 3">
    <name type="scientific">Frankliniella fusca</name>
    <dbReference type="NCBI Taxonomy" id="407009"/>
    <lineage>
        <taxon>Eukaryota</taxon>
        <taxon>Metazoa</taxon>
        <taxon>Ecdysozoa</taxon>
        <taxon>Arthropoda</taxon>
        <taxon>Hexapoda</taxon>
        <taxon>Insecta</taxon>
        <taxon>Pterygota</taxon>
        <taxon>Neoptera</taxon>
        <taxon>Paraneoptera</taxon>
        <taxon>Thysanoptera</taxon>
        <taxon>Terebrantia</taxon>
        <taxon>Thripoidea</taxon>
        <taxon>Thripidae</taxon>
        <taxon>Frankliniella</taxon>
    </lineage>
</organism>
<evidence type="ECO:0000313" key="2">
    <source>
        <dbReference type="EMBL" id="KAK3931691.1"/>
    </source>
</evidence>
<evidence type="ECO:0000313" key="3">
    <source>
        <dbReference type="Proteomes" id="UP001219518"/>
    </source>
</evidence>
<dbReference type="Proteomes" id="UP001219518">
    <property type="component" value="Unassembled WGS sequence"/>
</dbReference>
<reference evidence="2" key="2">
    <citation type="journal article" date="2023" name="BMC Genomics">
        <title>Pest status, molecular evolution, and epigenetic factors derived from the genome assembly of Frankliniella fusca, a thysanopteran phytovirus vector.</title>
        <authorList>
            <person name="Catto M.A."/>
            <person name="Labadie P.E."/>
            <person name="Jacobson A.L."/>
            <person name="Kennedy G.G."/>
            <person name="Srinivasan R."/>
            <person name="Hunt B.G."/>
        </authorList>
    </citation>
    <scope>NUCLEOTIDE SEQUENCE</scope>
    <source>
        <strain evidence="2">PL_HMW_Pooled</strain>
    </source>
</reference>
<proteinExistence type="predicted"/>
<evidence type="ECO:0000256" key="1">
    <source>
        <dbReference type="SAM" id="MobiDB-lite"/>
    </source>
</evidence>